<dbReference type="OrthoDB" id="114026at2"/>
<proteinExistence type="predicted"/>
<gene>
    <name evidence="1" type="ORF">BRX40_07670</name>
    <name evidence="2" type="ORF">CA257_16100</name>
</gene>
<dbReference type="EMBL" id="CP018820">
    <property type="protein sequence ID" value="APR54885.1"/>
    <property type="molecule type" value="Genomic_DNA"/>
</dbReference>
<dbReference type="Pfam" id="PF06940">
    <property type="entry name" value="DUF1287"/>
    <property type="match status" value="1"/>
</dbReference>
<accession>A0A1L6JG48</accession>
<reference evidence="2 4" key="3">
    <citation type="submission" date="2018-07" db="EMBL/GenBank/DDBJ databases">
        <title>Genomic and Epidemiologic Investigation of an Indolent Hospital Outbreak.</title>
        <authorList>
            <person name="Johnson R.C."/>
            <person name="Deming C."/>
            <person name="Conlan S."/>
            <person name="Zellmer C.J."/>
            <person name="Michelin A.V."/>
            <person name="Lee-Lin S."/>
            <person name="Thomas P.J."/>
            <person name="Park M."/>
            <person name="Weingarten R.A."/>
            <person name="Less J."/>
            <person name="Dekker J.P."/>
            <person name="Frank K.M."/>
            <person name="Musser K.A."/>
            <person name="Mcquiston J.R."/>
            <person name="Henderson D.K."/>
            <person name="Lau A.F."/>
            <person name="Palmore T.N."/>
            <person name="Segre J.A."/>
        </authorList>
    </citation>
    <scope>NUCLEOTIDE SEQUENCE [LARGE SCALE GENOMIC DNA]</scope>
    <source>
        <strain evidence="2 4">SK-NIH.Env10_0317</strain>
    </source>
</reference>
<dbReference type="Proteomes" id="UP000286681">
    <property type="component" value="Unassembled WGS sequence"/>
</dbReference>
<protein>
    <submittedName>
        <fullName evidence="2">DUF1287 domain-containing protein</fullName>
    </submittedName>
</protein>
<reference evidence="3" key="2">
    <citation type="submission" date="2016-12" db="EMBL/GenBank/DDBJ databases">
        <title>Whole genome sequencing of Sphingomonas sp. ABOJV.</title>
        <authorList>
            <person name="Conlan S."/>
            <person name="Thomas P.J."/>
            <person name="Mullikin J."/>
            <person name="Palmore T.N."/>
            <person name="Frank K.M."/>
            <person name="Segre J.A."/>
        </authorList>
    </citation>
    <scope>NUCLEOTIDE SEQUENCE [LARGE SCALE GENOMIC DNA]</scope>
    <source>
        <strain evidence="3">ABOJV</strain>
    </source>
</reference>
<keyword evidence="3" id="KW-1185">Reference proteome</keyword>
<dbReference type="Proteomes" id="UP000185161">
    <property type="component" value="Chromosome"/>
</dbReference>
<dbReference type="KEGG" id="skr:BRX40_07670"/>
<sequence length="188" mass="20334">MACGAAGFVLPAAARPGSAKALIAAARRQVGVTLHYDPAYSRIPFPNGDVPRAKGVCTDVLIRAYRDALALDLQALLNADMRAQFAAYPRNWGLRSPDRNIDHRRVPNLATYFRRRGAALPLPAAPDGWQPGDIFTSLIGGRLPHTGIVSDRRGPNGWLVIHNIGAGTREEDALSAHPLTGRFRWAIA</sequence>
<dbReference type="InterPro" id="IPR009706">
    <property type="entry name" value="DUF1287"/>
</dbReference>
<evidence type="ECO:0000313" key="3">
    <source>
        <dbReference type="Proteomes" id="UP000185161"/>
    </source>
</evidence>
<evidence type="ECO:0000313" key="2">
    <source>
        <dbReference type="EMBL" id="RSV00994.1"/>
    </source>
</evidence>
<dbReference type="EMBL" id="QQWO01000014">
    <property type="protein sequence ID" value="RSV00994.1"/>
    <property type="molecule type" value="Genomic_DNA"/>
</dbReference>
<dbReference type="AlphaFoldDB" id="A0A1L6JG48"/>
<organism evidence="1 3">
    <name type="scientific">Sphingomonas koreensis</name>
    <dbReference type="NCBI Taxonomy" id="93064"/>
    <lineage>
        <taxon>Bacteria</taxon>
        <taxon>Pseudomonadati</taxon>
        <taxon>Pseudomonadota</taxon>
        <taxon>Alphaproteobacteria</taxon>
        <taxon>Sphingomonadales</taxon>
        <taxon>Sphingomonadaceae</taxon>
        <taxon>Sphingomonas</taxon>
    </lineage>
</organism>
<evidence type="ECO:0000313" key="4">
    <source>
        <dbReference type="Proteomes" id="UP000286681"/>
    </source>
</evidence>
<reference evidence="1" key="1">
    <citation type="submission" date="2016-12" db="EMBL/GenBank/DDBJ databases">
        <title>Whole genome sequencing of Sphingomonas koreensis.</title>
        <authorList>
            <person name="Conlan S."/>
            <person name="Thomas P.J."/>
            <person name="Mullikin J."/>
            <person name="Palmore T.N."/>
            <person name="Frank K.M."/>
            <person name="Segre J.A."/>
        </authorList>
    </citation>
    <scope>NUCLEOTIDE SEQUENCE</scope>
    <source>
        <strain evidence="1">ABOJV</strain>
    </source>
</reference>
<dbReference type="PIRSF" id="PIRSF011444">
    <property type="entry name" value="DUF1287"/>
    <property type="match status" value="1"/>
</dbReference>
<name>A0A1L6JG48_9SPHN</name>
<evidence type="ECO:0000313" key="1">
    <source>
        <dbReference type="EMBL" id="APR54885.1"/>
    </source>
</evidence>
<dbReference type="STRING" id="93064.BRX40_07670"/>